<comment type="catalytic activity">
    <reaction evidence="1 9">
        <text>a beta-lactam + H2O = a substituted beta-amino acid</text>
        <dbReference type="Rhea" id="RHEA:20401"/>
        <dbReference type="ChEBI" id="CHEBI:15377"/>
        <dbReference type="ChEBI" id="CHEBI:35627"/>
        <dbReference type="ChEBI" id="CHEBI:140347"/>
        <dbReference type="EC" id="3.5.2.6"/>
    </reaction>
</comment>
<reference evidence="11 12" key="1">
    <citation type="submission" date="2018-04" db="EMBL/GenBank/DDBJ databases">
        <title>Novel Campyloabacter and Helicobacter Species and Strains.</title>
        <authorList>
            <person name="Mannion A.J."/>
            <person name="Shen Z."/>
            <person name="Fox J.G."/>
        </authorList>
    </citation>
    <scope>NUCLEOTIDE SEQUENCE [LARGE SCALE GENOMIC DNA]</scope>
    <source>
        <strain evidence="11 12">MIT 17-337</strain>
    </source>
</reference>
<dbReference type="OrthoDB" id="5329224at2"/>
<evidence type="ECO:0000256" key="9">
    <source>
        <dbReference type="RuleBase" id="RU366075"/>
    </source>
</evidence>
<keyword evidence="9" id="KW-0964">Secreted</keyword>
<dbReference type="InterPro" id="IPR011990">
    <property type="entry name" value="TPR-like_helical_dom_sf"/>
</dbReference>
<evidence type="ECO:0000256" key="5">
    <source>
        <dbReference type="ARBA" id="ARBA00022801"/>
    </source>
</evidence>
<dbReference type="AlphaFoldDB" id="A0A3D8IPK0"/>
<dbReference type="Pfam" id="PF08238">
    <property type="entry name" value="Sel1"/>
    <property type="match status" value="2"/>
</dbReference>
<keyword evidence="10" id="KW-1133">Transmembrane helix</keyword>
<protein>
    <recommendedName>
        <fullName evidence="3 9">Beta-lactamase</fullName>
        <ecNumber evidence="3 9">3.5.2.6</ecNumber>
    </recommendedName>
</protein>
<dbReference type="InterPro" id="IPR040239">
    <property type="entry name" value="HcpB-like"/>
</dbReference>
<dbReference type="PANTHER" id="PTHR13891:SF1">
    <property type="entry name" value="CYTOCHROME C OXIDASE ASSEMBLY FACTOR 7"/>
    <property type="match status" value="1"/>
</dbReference>
<dbReference type="Gene3D" id="1.25.40.10">
    <property type="entry name" value="Tetratricopeptide repeat domain"/>
    <property type="match status" value="1"/>
</dbReference>
<organism evidence="11 12">
    <name type="scientific">Helicobacter didelphidarum</name>
    <dbReference type="NCBI Taxonomy" id="2040648"/>
    <lineage>
        <taxon>Bacteria</taxon>
        <taxon>Pseudomonadati</taxon>
        <taxon>Campylobacterota</taxon>
        <taxon>Epsilonproteobacteria</taxon>
        <taxon>Campylobacterales</taxon>
        <taxon>Helicobacteraceae</taxon>
        <taxon>Helicobacter</taxon>
    </lineage>
</organism>
<feature type="transmembrane region" description="Helical" evidence="10">
    <location>
        <begin position="24"/>
        <end position="44"/>
    </location>
</feature>
<keyword evidence="6" id="KW-0802">TPR repeat</keyword>
<dbReference type="InterPro" id="IPR006597">
    <property type="entry name" value="Sel1-like"/>
</dbReference>
<dbReference type="Proteomes" id="UP000256379">
    <property type="component" value="Unassembled WGS sequence"/>
</dbReference>
<gene>
    <name evidence="11" type="ORF">CQA53_01870</name>
</gene>
<evidence type="ECO:0000256" key="7">
    <source>
        <dbReference type="ARBA" id="ARBA00023157"/>
    </source>
</evidence>
<sequence length="276" mass="31816">MQHKALSVISPFYRWKLCYKEQCFLLRSMRILLLGIIYLCFFAYQSYAVGYNNMVHSKLADSKGNFVLWHQQCSQKDYEACYLLGRAYYEGYGILSNQIKAEYFLNLACKKNIIEACLTLSENPNNNQDTRDLIAIYQQTCNLDHIESCKKLVGILMQNISIDSNKNDKEHVYTLLGKICSLDFDTKCKKAQDFRKKFMSAESDIELYFEESLKVCQKAIDEHEDNLAVCGIVGSAYANAKGVKKDKVKAIKYFAIACKDNNEYCYKEILDPLLNP</sequence>
<keyword evidence="7" id="KW-1015">Disulfide bond</keyword>
<dbReference type="SMART" id="SM00671">
    <property type="entry name" value="SEL1"/>
    <property type="match status" value="2"/>
</dbReference>
<evidence type="ECO:0000313" key="11">
    <source>
        <dbReference type="EMBL" id="RDU67033.1"/>
    </source>
</evidence>
<keyword evidence="10" id="KW-0472">Membrane</keyword>
<accession>A0A3D8IPK0</accession>
<dbReference type="PANTHER" id="PTHR13891">
    <property type="entry name" value="CYTOCHROME C OXIDASE ASSEMBLY FACTOR 7"/>
    <property type="match status" value="1"/>
</dbReference>
<name>A0A3D8IPK0_9HELI</name>
<proteinExistence type="inferred from homology"/>
<dbReference type="GO" id="GO:0008800">
    <property type="term" value="F:beta-lactamase activity"/>
    <property type="evidence" value="ECO:0007669"/>
    <property type="project" value="UniProtKB-UniRule"/>
</dbReference>
<evidence type="ECO:0000313" key="12">
    <source>
        <dbReference type="Proteomes" id="UP000256379"/>
    </source>
</evidence>
<dbReference type="EC" id="3.5.2.6" evidence="3 9"/>
<dbReference type="GO" id="GO:0005576">
    <property type="term" value="C:extracellular region"/>
    <property type="evidence" value="ECO:0007669"/>
    <property type="project" value="UniProtKB-SubCell"/>
</dbReference>
<evidence type="ECO:0000256" key="3">
    <source>
        <dbReference type="ARBA" id="ARBA00012865"/>
    </source>
</evidence>
<evidence type="ECO:0000256" key="2">
    <source>
        <dbReference type="ARBA" id="ARBA00008486"/>
    </source>
</evidence>
<keyword evidence="8" id="KW-0046">Antibiotic resistance</keyword>
<keyword evidence="12" id="KW-1185">Reference proteome</keyword>
<comment type="function">
    <text evidence="9">Hydrolyzes 6-aminopenicillinic acid and 7-aminocephalosporanic acid (ACA) derivatives.</text>
</comment>
<evidence type="ECO:0000256" key="8">
    <source>
        <dbReference type="ARBA" id="ARBA00023251"/>
    </source>
</evidence>
<dbReference type="GO" id="GO:0046677">
    <property type="term" value="P:response to antibiotic"/>
    <property type="evidence" value="ECO:0007669"/>
    <property type="project" value="UniProtKB-KW"/>
</dbReference>
<keyword evidence="5 9" id="KW-0378">Hydrolase</keyword>
<dbReference type="EMBL" id="NXLQ01000002">
    <property type="protein sequence ID" value="RDU67033.1"/>
    <property type="molecule type" value="Genomic_DNA"/>
</dbReference>
<evidence type="ECO:0000256" key="1">
    <source>
        <dbReference type="ARBA" id="ARBA00001526"/>
    </source>
</evidence>
<keyword evidence="4" id="KW-0677">Repeat</keyword>
<evidence type="ECO:0000256" key="10">
    <source>
        <dbReference type="SAM" id="Phobius"/>
    </source>
</evidence>
<comment type="subcellular location">
    <subcellularLocation>
        <location evidence="9">Secreted</location>
    </subcellularLocation>
</comment>
<comment type="similarity">
    <text evidence="2 9">Belongs to the hcp beta-lactamase family.</text>
</comment>
<dbReference type="SUPFAM" id="SSF81901">
    <property type="entry name" value="HCP-like"/>
    <property type="match status" value="1"/>
</dbReference>
<evidence type="ECO:0000256" key="6">
    <source>
        <dbReference type="ARBA" id="ARBA00022803"/>
    </source>
</evidence>
<evidence type="ECO:0000256" key="4">
    <source>
        <dbReference type="ARBA" id="ARBA00022737"/>
    </source>
</evidence>
<keyword evidence="10" id="KW-0812">Transmembrane</keyword>
<comment type="caution">
    <text evidence="11">The sequence shown here is derived from an EMBL/GenBank/DDBJ whole genome shotgun (WGS) entry which is preliminary data.</text>
</comment>
<dbReference type="RefSeq" id="WP_115542328.1">
    <property type="nucleotide sequence ID" value="NZ_NXLQ01000002.1"/>
</dbReference>